<dbReference type="Gene3D" id="1.10.287.1120">
    <property type="entry name" value="Bipartite methylase S protein"/>
    <property type="match status" value="1"/>
</dbReference>
<dbReference type="RefSeq" id="WP_120202836.1">
    <property type="nucleotide sequence ID" value="NZ_RAQJ01000008.1"/>
</dbReference>
<dbReference type="OrthoDB" id="667970at2"/>
<keyword evidence="6" id="KW-1185">Reference proteome</keyword>
<dbReference type="Pfam" id="PF01420">
    <property type="entry name" value="Methylase_S"/>
    <property type="match status" value="2"/>
</dbReference>
<organism evidence="5 6">
    <name type="scientific">Ichthyenterobacterium magnum</name>
    <dbReference type="NCBI Taxonomy" id="1230530"/>
    <lineage>
        <taxon>Bacteria</taxon>
        <taxon>Pseudomonadati</taxon>
        <taxon>Bacteroidota</taxon>
        <taxon>Flavobacteriia</taxon>
        <taxon>Flavobacteriales</taxon>
        <taxon>Flavobacteriaceae</taxon>
        <taxon>Ichthyenterobacterium</taxon>
    </lineage>
</organism>
<gene>
    <name evidence="5" type="ORF">BXY80_2741</name>
</gene>
<dbReference type="Gene3D" id="3.90.220.20">
    <property type="entry name" value="DNA methylase specificity domains"/>
    <property type="match status" value="2"/>
</dbReference>
<dbReference type="SUPFAM" id="SSF116734">
    <property type="entry name" value="DNA methylase specificity domain"/>
    <property type="match status" value="2"/>
</dbReference>
<evidence type="ECO:0000256" key="1">
    <source>
        <dbReference type="ARBA" id="ARBA00010923"/>
    </source>
</evidence>
<sequence>MEKAYEKYKDSDVEWIGEIPESWEIGRLYYFTESIGSGSTPKSDNLKYYNGDISWLNTGDLNDGEVLDSSKYITQLALNDYSALKIFPKNSVVIALYGATIGKLGIIKKNMATNQACCVINPDESLNSQFLFYFLLASRNFLLSLAYGGGQPNISQDIIKKLHIPFVGIKEQTQIAAYLDYHTQLIDTLISKKETLIQKLQEQRQAIINEAVTKGLNKNVELKDSGIEWLGEIPKHWEVVKLKFLGESITGITYSPNDVSEKGTLVLRSSNIQKGKLDLQDTVYVNKKIADKYISQKGDILLCSRNGSRNLIGKNIILDERVENETWGAFMTVYRSNFNDFIYYFFNSDIFSALSSLFLSSTINQLTIGVLNNMQIAFPKKQKEREQIVHYLKQETEETNTTIYKIQTSIQKLKDYRESLISEAVTGKIDVRDWQKPNS</sequence>
<dbReference type="PANTHER" id="PTHR30408:SF12">
    <property type="entry name" value="TYPE I RESTRICTION ENZYME MJAVIII SPECIFICITY SUBUNIT"/>
    <property type="match status" value="1"/>
</dbReference>
<dbReference type="CDD" id="cd17280">
    <property type="entry name" value="RMtype1_S_MspEN3ORF6650P_TRD2-CR2_like"/>
    <property type="match status" value="1"/>
</dbReference>
<protein>
    <submittedName>
        <fullName evidence="5">Type I restriction enzyme S subunit</fullName>
    </submittedName>
</protein>
<dbReference type="Proteomes" id="UP000284892">
    <property type="component" value="Unassembled WGS sequence"/>
</dbReference>
<accession>A0A420DEL4</accession>
<dbReference type="AlphaFoldDB" id="A0A420DEL4"/>
<keyword evidence="3" id="KW-0238">DNA-binding</keyword>
<dbReference type="GO" id="GO:0009307">
    <property type="term" value="P:DNA restriction-modification system"/>
    <property type="evidence" value="ECO:0007669"/>
    <property type="project" value="UniProtKB-KW"/>
</dbReference>
<evidence type="ECO:0000256" key="3">
    <source>
        <dbReference type="ARBA" id="ARBA00023125"/>
    </source>
</evidence>
<name>A0A420DEL4_9FLAO</name>
<reference evidence="5 6" key="1">
    <citation type="submission" date="2018-09" db="EMBL/GenBank/DDBJ databases">
        <title>Genomic Encyclopedia of Archaeal and Bacterial Type Strains, Phase II (KMG-II): from individual species to whole genera.</title>
        <authorList>
            <person name="Goeker M."/>
        </authorList>
    </citation>
    <scope>NUCLEOTIDE SEQUENCE [LARGE SCALE GENOMIC DNA]</scope>
    <source>
        <strain evidence="5 6">DSM 26283</strain>
    </source>
</reference>
<feature type="domain" description="Type I restriction modification DNA specificity" evidence="4">
    <location>
        <begin position="234"/>
        <end position="408"/>
    </location>
</feature>
<dbReference type="InterPro" id="IPR044946">
    <property type="entry name" value="Restrct_endonuc_typeI_TRD_sf"/>
</dbReference>
<evidence type="ECO:0000313" key="5">
    <source>
        <dbReference type="EMBL" id="RKE90274.1"/>
    </source>
</evidence>
<dbReference type="InterPro" id="IPR052021">
    <property type="entry name" value="Type-I_RS_S_subunit"/>
</dbReference>
<feature type="domain" description="Type I restriction modification DNA specificity" evidence="4">
    <location>
        <begin position="20"/>
        <end position="194"/>
    </location>
</feature>
<dbReference type="CDD" id="cd17265">
    <property type="entry name" value="RMtype1_S_Eco4255III-TRD2-CR2_like"/>
    <property type="match status" value="1"/>
</dbReference>
<dbReference type="GO" id="GO:0003677">
    <property type="term" value="F:DNA binding"/>
    <property type="evidence" value="ECO:0007669"/>
    <property type="project" value="UniProtKB-KW"/>
</dbReference>
<dbReference type="EMBL" id="RAQJ01000008">
    <property type="protein sequence ID" value="RKE90274.1"/>
    <property type="molecule type" value="Genomic_DNA"/>
</dbReference>
<evidence type="ECO:0000313" key="6">
    <source>
        <dbReference type="Proteomes" id="UP000284892"/>
    </source>
</evidence>
<dbReference type="InterPro" id="IPR000055">
    <property type="entry name" value="Restrct_endonuc_typeI_TRD"/>
</dbReference>
<evidence type="ECO:0000256" key="2">
    <source>
        <dbReference type="ARBA" id="ARBA00022747"/>
    </source>
</evidence>
<proteinExistence type="inferred from homology"/>
<comment type="caution">
    <text evidence="5">The sequence shown here is derived from an EMBL/GenBank/DDBJ whole genome shotgun (WGS) entry which is preliminary data.</text>
</comment>
<dbReference type="PANTHER" id="PTHR30408">
    <property type="entry name" value="TYPE-1 RESTRICTION ENZYME ECOKI SPECIFICITY PROTEIN"/>
    <property type="match status" value="1"/>
</dbReference>
<comment type="similarity">
    <text evidence="1">Belongs to the type-I restriction system S methylase family.</text>
</comment>
<evidence type="ECO:0000259" key="4">
    <source>
        <dbReference type="Pfam" id="PF01420"/>
    </source>
</evidence>
<keyword evidence="2" id="KW-0680">Restriction system</keyword>